<evidence type="ECO:0000256" key="1">
    <source>
        <dbReference type="ARBA" id="ARBA00005254"/>
    </source>
</evidence>
<gene>
    <name evidence="4" type="ORF">BEN47_19125</name>
</gene>
<dbReference type="Gene3D" id="3.90.226.10">
    <property type="entry name" value="2-enoyl-CoA Hydratase, Chain A, domain 1"/>
    <property type="match status" value="1"/>
</dbReference>
<evidence type="ECO:0000256" key="3">
    <source>
        <dbReference type="RuleBase" id="RU003707"/>
    </source>
</evidence>
<accession>A0A1G1SSK2</accession>
<organism evidence="4 5">
    <name type="scientific">Hymenobacter lapidarius</name>
    <dbReference type="NCBI Taxonomy" id="1908237"/>
    <lineage>
        <taxon>Bacteria</taxon>
        <taxon>Pseudomonadati</taxon>
        <taxon>Bacteroidota</taxon>
        <taxon>Cytophagia</taxon>
        <taxon>Cytophagales</taxon>
        <taxon>Hymenobacteraceae</taxon>
        <taxon>Hymenobacter</taxon>
    </lineage>
</organism>
<dbReference type="InterPro" id="IPR018376">
    <property type="entry name" value="Enoyl-CoA_hyd/isom_CS"/>
</dbReference>
<protein>
    <submittedName>
        <fullName evidence="4">Enoyl-CoA hydratase</fullName>
    </submittedName>
</protein>
<name>A0A1G1SSK2_9BACT</name>
<dbReference type="GO" id="GO:0006635">
    <property type="term" value="P:fatty acid beta-oxidation"/>
    <property type="evidence" value="ECO:0007669"/>
    <property type="project" value="TreeGrafter"/>
</dbReference>
<evidence type="ECO:0000256" key="2">
    <source>
        <dbReference type="ARBA" id="ARBA00023239"/>
    </source>
</evidence>
<dbReference type="FunFam" id="3.90.226.10:FF:000009">
    <property type="entry name" value="Carnitinyl-CoA dehydratase"/>
    <property type="match status" value="1"/>
</dbReference>
<dbReference type="RefSeq" id="WP_070730569.1">
    <property type="nucleotide sequence ID" value="NZ_MDZB01000160.1"/>
</dbReference>
<dbReference type="InterPro" id="IPR014748">
    <property type="entry name" value="Enoyl-CoA_hydra_C"/>
</dbReference>
<dbReference type="EMBL" id="MDZB01000160">
    <property type="protein sequence ID" value="OGX81608.1"/>
    <property type="molecule type" value="Genomic_DNA"/>
</dbReference>
<dbReference type="InterPro" id="IPR001753">
    <property type="entry name" value="Enoyl-CoA_hydra/iso"/>
</dbReference>
<dbReference type="Pfam" id="PF00378">
    <property type="entry name" value="ECH_1"/>
    <property type="match status" value="1"/>
</dbReference>
<comment type="caution">
    <text evidence="4">The sequence shown here is derived from an EMBL/GenBank/DDBJ whole genome shotgun (WGS) entry which is preliminary data.</text>
</comment>
<dbReference type="OrthoDB" id="9775794at2"/>
<dbReference type="SUPFAM" id="SSF52096">
    <property type="entry name" value="ClpP/crotonase"/>
    <property type="match status" value="1"/>
</dbReference>
<sequence length="263" mass="27659">MSVSYENLLYELDAASGILTITINRPSKLNALNAATIEDIGAAMQQALDEPQVRGIIVTGSGEKAFVAGADIAELAALTPAQALRAAEHGQEAFCRIEESTKPVVAAVNGFALGGGCELAMACHMRVASDNARFGQPEVNLGLLPGYGGTQRLPQLVGKGKAIELLLTADLVKADEALRLGLVNHVVPQAELLAFCQQLLGKILGKAPLAVGMVLECVNAHYAKDANGYDMEAKSFGRAFESDDFKEGTTAFVEKRAAVFTGK</sequence>
<dbReference type="PANTHER" id="PTHR11941">
    <property type="entry name" value="ENOYL-COA HYDRATASE-RELATED"/>
    <property type="match status" value="1"/>
</dbReference>
<evidence type="ECO:0000313" key="5">
    <source>
        <dbReference type="Proteomes" id="UP000176294"/>
    </source>
</evidence>
<evidence type="ECO:0000313" key="4">
    <source>
        <dbReference type="EMBL" id="OGX81608.1"/>
    </source>
</evidence>
<dbReference type="Gene3D" id="1.10.12.10">
    <property type="entry name" value="Lyase 2-enoyl-coa Hydratase, Chain A, domain 2"/>
    <property type="match status" value="1"/>
</dbReference>
<dbReference type="GO" id="GO:0016829">
    <property type="term" value="F:lyase activity"/>
    <property type="evidence" value="ECO:0007669"/>
    <property type="project" value="UniProtKB-KW"/>
</dbReference>
<dbReference type="Proteomes" id="UP000176294">
    <property type="component" value="Unassembled WGS sequence"/>
</dbReference>
<dbReference type="PROSITE" id="PS00166">
    <property type="entry name" value="ENOYL_COA_HYDRATASE"/>
    <property type="match status" value="1"/>
</dbReference>
<keyword evidence="5" id="KW-1185">Reference proteome</keyword>
<dbReference type="STRING" id="1908237.BEN47_19125"/>
<dbReference type="CDD" id="cd06558">
    <property type="entry name" value="crotonase-like"/>
    <property type="match status" value="1"/>
</dbReference>
<reference evidence="4 5" key="1">
    <citation type="submission" date="2016-08" db="EMBL/GenBank/DDBJ databases">
        <title>Hymenobacter coccineus sp. nov., Hymenobacter lapidarius sp. nov. and Hymenobacter glacialis sp. nov., isolated from Antarctic soil.</title>
        <authorList>
            <person name="Sedlacek I."/>
            <person name="Kralova S."/>
            <person name="Kyrova K."/>
            <person name="Maslanova I."/>
            <person name="Stankova E."/>
            <person name="Vrbovska V."/>
            <person name="Nemec M."/>
            <person name="Bartak M."/>
            <person name="Svec P."/>
            <person name="Busse H.-J."/>
            <person name="Pantucek R."/>
        </authorList>
    </citation>
    <scope>NUCLEOTIDE SEQUENCE [LARGE SCALE GENOMIC DNA]</scope>
    <source>
        <strain evidence="4 5">CCM 8643</strain>
    </source>
</reference>
<comment type="similarity">
    <text evidence="1 3">Belongs to the enoyl-CoA hydratase/isomerase family.</text>
</comment>
<keyword evidence="2" id="KW-0456">Lyase</keyword>
<dbReference type="InterPro" id="IPR029045">
    <property type="entry name" value="ClpP/crotonase-like_dom_sf"/>
</dbReference>
<dbReference type="AlphaFoldDB" id="A0A1G1SSK2"/>
<proteinExistence type="inferred from homology"/>
<dbReference type="PANTHER" id="PTHR11941:SF54">
    <property type="entry name" value="ENOYL-COA HYDRATASE, MITOCHONDRIAL"/>
    <property type="match status" value="1"/>
</dbReference>